<reference evidence="1" key="1">
    <citation type="submission" date="2018-05" db="EMBL/GenBank/DDBJ databases">
        <authorList>
            <person name="Lanie J.A."/>
            <person name="Ng W.-L."/>
            <person name="Kazmierczak K.M."/>
            <person name="Andrzejewski T.M."/>
            <person name="Davidsen T.M."/>
            <person name="Wayne K.J."/>
            <person name="Tettelin H."/>
            <person name="Glass J.I."/>
            <person name="Rusch D."/>
            <person name="Podicherti R."/>
            <person name="Tsui H.-C.T."/>
            <person name="Winkler M.E."/>
        </authorList>
    </citation>
    <scope>NUCLEOTIDE SEQUENCE</scope>
</reference>
<evidence type="ECO:0000313" key="1">
    <source>
        <dbReference type="EMBL" id="SVA81061.1"/>
    </source>
</evidence>
<dbReference type="EMBL" id="UINC01019175">
    <property type="protein sequence ID" value="SVA81061.1"/>
    <property type="molecule type" value="Genomic_DNA"/>
</dbReference>
<name>A0A381YWQ5_9ZZZZ</name>
<dbReference type="AlphaFoldDB" id="A0A381YWQ5"/>
<accession>A0A381YWQ5</accession>
<sequence>MTGDEIGCYCVCPPISGKPTANIELPP</sequence>
<organism evidence="1">
    <name type="scientific">marine metagenome</name>
    <dbReference type="NCBI Taxonomy" id="408172"/>
    <lineage>
        <taxon>unclassified sequences</taxon>
        <taxon>metagenomes</taxon>
        <taxon>ecological metagenomes</taxon>
    </lineage>
</organism>
<proteinExistence type="predicted"/>
<protein>
    <submittedName>
        <fullName evidence="1">Uncharacterized protein</fullName>
    </submittedName>
</protein>
<gene>
    <name evidence="1" type="ORF">METZ01_LOCUS133915</name>
</gene>